<name>A0ABR3QCC7_9TREE</name>
<feature type="compositionally biased region" description="Low complexity" evidence="1">
    <location>
        <begin position="140"/>
        <end position="157"/>
    </location>
</feature>
<dbReference type="RefSeq" id="XP_069211967.1">
    <property type="nucleotide sequence ID" value="XM_069351581.1"/>
</dbReference>
<comment type="caution">
    <text evidence="2">The sequence shown here is derived from an EMBL/GenBank/DDBJ whole genome shotgun (WGS) entry which is preliminary data.</text>
</comment>
<dbReference type="GeneID" id="95984063"/>
<feature type="region of interest" description="Disordered" evidence="1">
    <location>
        <begin position="127"/>
        <end position="157"/>
    </location>
</feature>
<sequence length="393" mass="41484">MLDALAYPHIFDAVVAHAEWDALLALRPTCSAVCAQVDRALAAHLAYTAQGCFAVLGSEPARASPRQLTHPRPRPEAEYELELLAAPGRPAKRVKVSAEAARSLLNILAAGTGGHWDVVVHPLAPEPLAPEDEGAGPAGGLRRLPVSRPPLRGEAPALDAGRRARYAAAIAHAAALDTHMTGLGIFPSGRMPARAECPRVHTVRCHGAARYNVVPRTLVVFAQLEAGFQKPPRVRAGVPPIQAGTERVVLNVAVPPGCGAGRVDTLVLPPSVGEVVVLLSGAGEAVEEVAPPTPQRVLDYLVSALVPKLRTVRYTLVGAEGWDSAWVHGADEGKNSAQRRVAAGIKAQVASYGGSRGWTAEQMELARGNVEFVPLGAWRERVGEDAFRLETVA</sequence>
<protein>
    <submittedName>
        <fullName evidence="2">Uncharacterized protein</fullName>
    </submittedName>
</protein>
<evidence type="ECO:0000313" key="2">
    <source>
        <dbReference type="EMBL" id="KAL1412023.1"/>
    </source>
</evidence>
<dbReference type="EMBL" id="JBBXJM010000002">
    <property type="protein sequence ID" value="KAL1412023.1"/>
    <property type="molecule type" value="Genomic_DNA"/>
</dbReference>
<evidence type="ECO:0000256" key="1">
    <source>
        <dbReference type="SAM" id="MobiDB-lite"/>
    </source>
</evidence>
<accession>A0ABR3QCC7</accession>
<proteinExistence type="predicted"/>
<evidence type="ECO:0000313" key="3">
    <source>
        <dbReference type="Proteomes" id="UP001565368"/>
    </source>
</evidence>
<dbReference type="Proteomes" id="UP001565368">
    <property type="component" value="Unassembled WGS sequence"/>
</dbReference>
<organism evidence="2 3">
    <name type="scientific">Vanrija albida</name>
    <dbReference type="NCBI Taxonomy" id="181172"/>
    <lineage>
        <taxon>Eukaryota</taxon>
        <taxon>Fungi</taxon>
        <taxon>Dikarya</taxon>
        <taxon>Basidiomycota</taxon>
        <taxon>Agaricomycotina</taxon>
        <taxon>Tremellomycetes</taxon>
        <taxon>Trichosporonales</taxon>
        <taxon>Trichosporonaceae</taxon>
        <taxon>Vanrija</taxon>
    </lineage>
</organism>
<gene>
    <name evidence="2" type="ORF">Q8F55_003020</name>
</gene>
<keyword evidence="3" id="KW-1185">Reference proteome</keyword>
<reference evidence="2 3" key="1">
    <citation type="submission" date="2023-08" db="EMBL/GenBank/DDBJ databases">
        <title>Annotated Genome Sequence of Vanrija albida AlHP1.</title>
        <authorList>
            <person name="Herzog R."/>
        </authorList>
    </citation>
    <scope>NUCLEOTIDE SEQUENCE [LARGE SCALE GENOMIC DNA]</scope>
    <source>
        <strain evidence="2 3">AlHP1</strain>
    </source>
</reference>